<protein>
    <recommendedName>
        <fullName evidence="1">4Fe-4S Wbl-type domain-containing protein</fullName>
    </recommendedName>
</protein>
<evidence type="ECO:0000259" key="1">
    <source>
        <dbReference type="Pfam" id="PF02467"/>
    </source>
</evidence>
<name>A0A142K995_9CAUD</name>
<organism evidence="2 3">
    <name type="scientific">Gordonia phage Yvonnetastic</name>
    <dbReference type="NCBI Taxonomy" id="1821566"/>
    <lineage>
        <taxon>Viruses</taxon>
        <taxon>Duplodnaviria</taxon>
        <taxon>Heunggongvirae</taxon>
        <taxon>Uroviricota</taxon>
        <taxon>Caudoviricetes</taxon>
        <taxon>Yvonnevirus</taxon>
        <taxon>Yvonnevirus yvonnetastic</taxon>
        <taxon>Gordonia virus Yvonnetastic</taxon>
    </lineage>
</organism>
<dbReference type="Pfam" id="PF02467">
    <property type="entry name" value="Whib"/>
    <property type="match status" value="1"/>
</dbReference>
<keyword evidence="3" id="KW-1185">Reference proteome</keyword>
<proteinExistence type="predicted"/>
<dbReference type="EMBL" id="KU963248">
    <property type="protein sequence ID" value="AMS02678.1"/>
    <property type="molecule type" value="Genomic_DNA"/>
</dbReference>
<feature type="domain" description="4Fe-4S Wbl-type" evidence="1">
    <location>
        <begin position="19"/>
        <end position="77"/>
    </location>
</feature>
<dbReference type="OrthoDB" id="27261at10239"/>
<dbReference type="Proteomes" id="UP000201371">
    <property type="component" value="Segment"/>
</dbReference>
<dbReference type="KEGG" id="vg:29125096"/>
<accession>A0A142K995</accession>
<evidence type="ECO:0000313" key="3">
    <source>
        <dbReference type="Proteomes" id="UP000201371"/>
    </source>
</evidence>
<evidence type="ECO:0000313" key="2">
    <source>
        <dbReference type="EMBL" id="AMS02678.1"/>
    </source>
</evidence>
<dbReference type="RefSeq" id="YP_009301188.1">
    <property type="nucleotide sequence ID" value="NC_031230.1"/>
</dbReference>
<sequence>MSQCKKSSRPRVATHDRDWCINAWCRGKDPSRWDSDNRGGRQADDAKKACAPCPLTVRQQCAHYHTKDLKNRPPVGVVVCGIPVVGNSTSQEWRIQVGMLMQIAKGSEL</sequence>
<reference evidence="3" key="1">
    <citation type="submission" date="2016-03" db="EMBL/GenBank/DDBJ databases">
        <authorList>
            <person name="Ploux O."/>
        </authorList>
    </citation>
    <scope>NUCLEOTIDE SEQUENCE [LARGE SCALE GENOMIC DNA]</scope>
</reference>
<dbReference type="InterPro" id="IPR034768">
    <property type="entry name" value="4FE4S_WBL"/>
</dbReference>
<gene>
    <name evidence="2" type="primary">134</name>
    <name evidence="2" type="ORF">SEA_YVONNETASTIC_134</name>
</gene>
<dbReference type="GeneID" id="29125096"/>